<evidence type="ECO:0000256" key="1">
    <source>
        <dbReference type="SAM" id="MobiDB-lite"/>
    </source>
</evidence>
<keyword evidence="3" id="KW-1185">Reference proteome</keyword>
<dbReference type="Proteomes" id="UP000032180">
    <property type="component" value="Chromosome 10"/>
</dbReference>
<feature type="region of interest" description="Disordered" evidence="1">
    <location>
        <begin position="1"/>
        <end position="57"/>
    </location>
</feature>
<feature type="compositionally biased region" description="Low complexity" evidence="1">
    <location>
        <begin position="73"/>
        <end position="84"/>
    </location>
</feature>
<protein>
    <submittedName>
        <fullName evidence="2">Uncharacterized protein</fullName>
    </submittedName>
</protein>
<evidence type="ECO:0000313" key="2">
    <source>
        <dbReference type="EnsemblPlants" id="LPERR10G07520.1"/>
    </source>
</evidence>
<dbReference type="EnsemblPlants" id="LPERR10G07520.1">
    <property type="protein sequence ID" value="LPERR10G07520.1"/>
    <property type="gene ID" value="LPERR10G07520"/>
</dbReference>
<reference evidence="2" key="3">
    <citation type="submission" date="2015-04" db="UniProtKB">
        <authorList>
            <consortium name="EnsemblPlants"/>
        </authorList>
    </citation>
    <scope>IDENTIFICATION</scope>
</reference>
<reference evidence="2 3" key="1">
    <citation type="submission" date="2012-08" db="EMBL/GenBank/DDBJ databases">
        <title>Oryza genome evolution.</title>
        <authorList>
            <person name="Wing R.A."/>
        </authorList>
    </citation>
    <scope>NUCLEOTIDE SEQUENCE</scope>
</reference>
<dbReference type="HOGENOM" id="CLU_2545903_0_0_1"/>
<feature type="region of interest" description="Disordered" evidence="1">
    <location>
        <begin position="70"/>
        <end position="97"/>
    </location>
</feature>
<dbReference type="AlphaFoldDB" id="A0A0D9XJU3"/>
<dbReference type="Gramene" id="LPERR10G07520.2">
    <property type="protein sequence ID" value="LPERR10G07520.2"/>
    <property type="gene ID" value="LPERR10G07520"/>
</dbReference>
<proteinExistence type="predicted"/>
<dbReference type="EnsemblPlants" id="LPERR10G07520.2">
    <property type="protein sequence ID" value="LPERR10G07520.2"/>
    <property type="gene ID" value="LPERR10G07520"/>
</dbReference>
<name>A0A0D9XJU3_9ORYZ</name>
<dbReference type="Gramene" id="LPERR10G07520.1">
    <property type="protein sequence ID" value="LPERR10G07520.1"/>
    <property type="gene ID" value="LPERR10G07520"/>
</dbReference>
<feature type="compositionally biased region" description="Basic and acidic residues" evidence="1">
    <location>
        <begin position="45"/>
        <end position="54"/>
    </location>
</feature>
<sequence>MGMAASRRSRRGRTPAVRITDAGASAAARAHGFDPSSKEQMSAEQKPRSGEANRDWTAPLAARACRIPGEGVPSLLLSPSNSGPTKSFQEDPDVMKS</sequence>
<accession>A0A0D9XJU3</accession>
<evidence type="ECO:0000313" key="3">
    <source>
        <dbReference type="Proteomes" id="UP000032180"/>
    </source>
</evidence>
<reference evidence="2 3" key="2">
    <citation type="submission" date="2013-12" db="EMBL/GenBank/DDBJ databases">
        <authorList>
            <person name="Yu Y."/>
            <person name="Lee S."/>
            <person name="de Baynast K."/>
            <person name="Wissotski M."/>
            <person name="Liu L."/>
            <person name="Talag J."/>
            <person name="Goicoechea J."/>
            <person name="Angelova A."/>
            <person name="Jetty R."/>
            <person name="Kudrna D."/>
            <person name="Golser W."/>
            <person name="Rivera L."/>
            <person name="Zhang J."/>
            <person name="Wing R."/>
        </authorList>
    </citation>
    <scope>NUCLEOTIDE SEQUENCE</scope>
</reference>
<organism evidence="2 3">
    <name type="scientific">Leersia perrieri</name>
    <dbReference type="NCBI Taxonomy" id="77586"/>
    <lineage>
        <taxon>Eukaryota</taxon>
        <taxon>Viridiplantae</taxon>
        <taxon>Streptophyta</taxon>
        <taxon>Embryophyta</taxon>
        <taxon>Tracheophyta</taxon>
        <taxon>Spermatophyta</taxon>
        <taxon>Magnoliopsida</taxon>
        <taxon>Liliopsida</taxon>
        <taxon>Poales</taxon>
        <taxon>Poaceae</taxon>
        <taxon>BOP clade</taxon>
        <taxon>Oryzoideae</taxon>
        <taxon>Oryzeae</taxon>
        <taxon>Oryzinae</taxon>
        <taxon>Leersia</taxon>
    </lineage>
</organism>